<dbReference type="PANTHER" id="PTHR43201:SF5">
    <property type="entry name" value="MEDIUM-CHAIN ACYL-COA LIGASE ACSF2, MITOCHONDRIAL"/>
    <property type="match status" value="1"/>
</dbReference>
<dbReference type="PROSITE" id="PS00455">
    <property type="entry name" value="AMP_BINDING"/>
    <property type="match status" value="1"/>
</dbReference>
<dbReference type="SUPFAM" id="SSF56801">
    <property type="entry name" value="Acetyl-CoA synthetase-like"/>
    <property type="match status" value="1"/>
</dbReference>
<dbReference type="PANTHER" id="PTHR43201">
    <property type="entry name" value="ACYL-COA SYNTHETASE"/>
    <property type="match status" value="1"/>
</dbReference>
<dbReference type="Pfam" id="PF00501">
    <property type="entry name" value="AMP-binding"/>
    <property type="match status" value="1"/>
</dbReference>
<evidence type="ECO:0000256" key="2">
    <source>
        <dbReference type="ARBA" id="ARBA00022598"/>
    </source>
</evidence>
<name>A0ABY1MXS9_9ACTN</name>
<dbReference type="InterPro" id="IPR045851">
    <property type="entry name" value="AMP-bd_C_sf"/>
</dbReference>
<evidence type="ECO:0000259" key="4">
    <source>
        <dbReference type="Pfam" id="PF13193"/>
    </source>
</evidence>
<dbReference type="GO" id="GO:0016874">
    <property type="term" value="F:ligase activity"/>
    <property type="evidence" value="ECO:0007669"/>
    <property type="project" value="UniProtKB-KW"/>
</dbReference>
<gene>
    <name evidence="5" type="ORF">SAMN06265174_101512</name>
</gene>
<comment type="caution">
    <text evidence="5">The sequence shown here is derived from an EMBL/GenBank/DDBJ whole genome shotgun (WGS) entry which is preliminary data.</text>
</comment>
<evidence type="ECO:0000313" key="5">
    <source>
        <dbReference type="EMBL" id="SMO41901.1"/>
    </source>
</evidence>
<evidence type="ECO:0000313" key="6">
    <source>
        <dbReference type="Proteomes" id="UP000315460"/>
    </source>
</evidence>
<dbReference type="InterPro" id="IPR000873">
    <property type="entry name" value="AMP-dep_synth/lig_dom"/>
</dbReference>
<evidence type="ECO:0000256" key="1">
    <source>
        <dbReference type="ARBA" id="ARBA00006432"/>
    </source>
</evidence>
<dbReference type="InterPro" id="IPR020845">
    <property type="entry name" value="AMP-binding_CS"/>
</dbReference>
<organism evidence="5 6">
    <name type="scientific">Dietzia kunjamensis subsp. schimae</name>
    <dbReference type="NCBI Taxonomy" id="498198"/>
    <lineage>
        <taxon>Bacteria</taxon>
        <taxon>Bacillati</taxon>
        <taxon>Actinomycetota</taxon>
        <taxon>Actinomycetes</taxon>
        <taxon>Mycobacteriales</taxon>
        <taxon>Dietziaceae</taxon>
        <taxon>Dietzia</taxon>
    </lineage>
</organism>
<dbReference type="EMBL" id="FXTG01000001">
    <property type="protein sequence ID" value="SMO41901.1"/>
    <property type="molecule type" value="Genomic_DNA"/>
</dbReference>
<accession>A0ABY1MXS9</accession>
<dbReference type="InterPro" id="IPR042099">
    <property type="entry name" value="ANL_N_sf"/>
</dbReference>
<feature type="domain" description="AMP-dependent synthetase/ligase" evidence="3">
    <location>
        <begin position="35"/>
        <end position="432"/>
    </location>
</feature>
<dbReference type="Gene3D" id="3.30.300.30">
    <property type="match status" value="1"/>
</dbReference>
<feature type="domain" description="AMP-binding enzyme C-terminal" evidence="4">
    <location>
        <begin position="485"/>
        <end position="560"/>
    </location>
</feature>
<dbReference type="Gene3D" id="3.40.50.12780">
    <property type="entry name" value="N-terminal domain of ligase-like"/>
    <property type="match status" value="1"/>
</dbReference>
<dbReference type="Pfam" id="PF13193">
    <property type="entry name" value="AMP-binding_C"/>
    <property type="match status" value="1"/>
</dbReference>
<dbReference type="InterPro" id="IPR025110">
    <property type="entry name" value="AMP-bd_C"/>
</dbReference>
<protein>
    <submittedName>
        <fullName evidence="5">Acyl-CoA synthetase (AMP-forming)/AMP-acid ligase II</fullName>
    </submittedName>
</protein>
<dbReference type="RefSeq" id="WP_154828090.1">
    <property type="nucleotide sequence ID" value="NZ_FXTG01000001.1"/>
</dbReference>
<evidence type="ECO:0000259" key="3">
    <source>
        <dbReference type="Pfam" id="PF00501"/>
    </source>
</evidence>
<proteinExistence type="inferred from homology"/>
<reference evidence="5 6" key="1">
    <citation type="submission" date="2017-05" db="EMBL/GenBank/DDBJ databases">
        <authorList>
            <person name="Varghese N."/>
            <person name="Submissions S."/>
        </authorList>
    </citation>
    <scope>NUCLEOTIDE SEQUENCE [LARGE SCALE GENOMIC DNA]</scope>
    <source>
        <strain evidence="5 6">DSM 45139</strain>
    </source>
</reference>
<sequence length="578" mass="62992">MVQFTEGMHSPERVVDYRARGWWDDRTLYGEFLARVAERGDAVAVVDPLNRESLVGSPPRRLTWNEVDDEVVHLAARLLEHGVRAGDVVGIQMPNSVELAEALLATWAIGAVASPLAMQYREYELSTMGRKAGFRAILTTSRFQDRTPAAESIAARSAMSPQPVVLTVGATSEVGEVADAHIVSGPASAEDRARVEAWRAEHPHDPNHCVTLCWTSGTEGEPKGVPRADYEWVSIGDCTTSGPNVTVDSVLLNPFPMINMAGISGMFLPWLFTGSLLVQHHPFDAPTFFAQIAGERVTYTLAPPALLWMLLNNDALLAKVDLSSLEQIGSGSAPLQPAMVRGWQERFGLSVINNFGSNEGLALQSLPEDFPNPDDRARFFPRHGAPGVEWEVFLGDRVGVHLVDLETGEEITTPGVPGELRIDGPTVFAGYLDGENLSSPFDEQGRLRTGDLFEIAGDDGQFLVYVDRNKDLIIRGGMNIAPVALEAMIAEHPAVAEVAVIGDPDEVLGERVAAVVALREGQSLTLEELVAFLRDRKIGSYQLPERLEVRPELPRNAVGKLLKRDLRRQPVAVSGEAK</sequence>
<comment type="similarity">
    <text evidence="1">Belongs to the ATP-dependent AMP-binding enzyme family.</text>
</comment>
<keyword evidence="6" id="KW-1185">Reference proteome</keyword>
<keyword evidence="2 5" id="KW-0436">Ligase</keyword>
<dbReference type="Proteomes" id="UP000315460">
    <property type="component" value="Unassembled WGS sequence"/>
</dbReference>